<dbReference type="RefSeq" id="WP_050430708.1">
    <property type="nucleotide sequence ID" value="NZ_CP012159.1"/>
</dbReference>
<gene>
    <name evidence="1" type="ORF">CMC5_026370</name>
</gene>
<protein>
    <recommendedName>
        <fullName evidence="3">DUF4230 domain-containing protein</fullName>
    </recommendedName>
</protein>
<sequence length="214" mass="22930">MNRSSPGLLRGGVIALVAAVLGAGAAITGSMLLASSAEPAPIVRPTPSIVTAIRDLARLETAEVHVEKVVDLSDRQSRLFGLIEVRDALLLVAAGQATLGVDLSRVGEGDISLDPETGVAQLVLPEPEVFSARLDEKNTYVYTRSTDLLARRNEQLESRARQEAVRAIEKAAIDGDALVRARAQAERQLTTLATQLGAKRVEIRWRKVPAVSPR</sequence>
<dbReference type="InterPro" id="IPR025324">
    <property type="entry name" value="DUF4230"/>
</dbReference>
<evidence type="ECO:0000313" key="1">
    <source>
        <dbReference type="EMBL" id="AKT38490.1"/>
    </source>
</evidence>
<evidence type="ECO:0000313" key="2">
    <source>
        <dbReference type="Proteomes" id="UP000067626"/>
    </source>
</evidence>
<dbReference type="KEGG" id="ccro:CMC5_026370"/>
<dbReference type="Pfam" id="PF14014">
    <property type="entry name" value="DUF4230"/>
    <property type="match status" value="1"/>
</dbReference>
<organism evidence="1 2">
    <name type="scientific">Chondromyces crocatus</name>
    <dbReference type="NCBI Taxonomy" id="52"/>
    <lineage>
        <taxon>Bacteria</taxon>
        <taxon>Pseudomonadati</taxon>
        <taxon>Myxococcota</taxon>
        <taxon>Polyangia</taxon>
        <taxon>Polyangiales</taxon>
        <taxon>Polyangiaceae</taxon>
        <taxon>Chondromyces</taxon>
    </lineage>
</organism>
<proteinExistence type="predicted"/>
<dbReference type="Proteomes" id="UP000067626">
    <property type="component" value="Chromosome"/>
</dbReference>
<keyword evidence="2" id="KW-1185">Reference proteome</keyword>
<dbReference type="EMBL" id="CP012159">
    <property type="protein sequence ID" value="AKT38490.1"/>
    <property type="molecule type" value="Genomic_DNA"/>
</dbReference>
<dbReference type="STRING" id="52.CMC5_026370"/>
<evidence type="ECO:0008006" key="3">
    <source>
        <dbReference type="Google" id="ProtNLM"/>
    </source>
</evidence>
<name>A0A0K1EC92_CHOCO</name>
<dbReference type="OrthoDB" id="5515336at2"/>
<dbReference type="AlphaFoldDB" id="A0A0K1EC92"/>
<reference evidence="1 2" key="1">
    <citation type="submission" date="2015-07" db="EMBL/GenBank/DDBJ databases">
        <title>Genome analysis of myxobacterium Chondromyces crocatus Cm c5 reveals a high potential for natural compound synthesis and the genetic basis for the loss of fruiting body formation.</title>
        <authorList>
            <person name="Zaburannyi N."/>
            <person name="Bunk B."/>
            <person name="Maier J."/>
            <person name="Overmann J."/>
            <person name="Mueller R."/>
        </authorList>
    </citation>
    <scope>NUCLEOTIDE SEQUENCE [LARGE SCALE GENOMIC DNA]</scope>
    <source>
        <strain evidence="1 2">Cm c5</strain>
    </source>
</reference>
<accession>A0A0K1EC92</accession>